<keyword evidence="1" id="KW-0812">Transmembrane</keyword>
<feature type="transmembrane region" description="Helical" evidence="1">
    <location>
        <begin position="479"/>
        <end position="498"/>
    </location>
</feature>
<organism evidence="2 3">
    <name type="scientific">Fibrella forsythiae</name>
    <dbReference type="NCBI Taxonomy" id="2817061"/>
    <lineage>
        <taxon>Bacteria</taxon>
        <taxon>Pseudomonadati</taxon>
        <taxon>Bacteroidota</taxon>
        <taxon>Cytophagia</taxon>
        <taxon>Cytophagales</taxon>
        <taxon>Spirosomataceae</taxon>
        <taxon>Fibrella</taxon>
    </lineage>
</organism>
<comment type="caution">
    <text evidence="2">The sequence shown here is derived from an EMBL/GenBank/DDBJ whole genome shotgun (WGS) entry which is preliminary data.</text>
</comment>
<keyword evidence="1" id="KW-0472">Membrane</keyword>
<feature type="transmembrane region" description="Helical" evidence="1">
    <location>
        <begin position="256"/>
        <end position="274"/>
    </location>
</feature>
<dbReference type="InterPro" id="IPR016035">
    <property type="entry name" value="Acyl_Trfase/lysoPLipase"/>
</dbReference>
<feature type="transmembrane region" description="Helical" evidence="1">
    <location>
        <begin position="355"/>
        <end position="374"/>
    </location>
</feature>
<evidence type="ECO:0000256" key="1">
    <source>
        <dbReference type="SAM" id="Phobius"/>
    </source>
</evidence>
<feature type="transmembrane region" description="Helical" evidence="1">
    <location>
        <begin position="129"/>
        <end position="149"/>
    </location>
</feature>
<proteinExistence type="predicted"/>
<keyword evidence="1" id="KW-1133">Transmembrane helix</keyword>
<keyword evidence="3" id="KW-1185">Reference proteome</keyword>
<feature type="transmembrane region" description="Helical" evidence="1">
    <location>
        <begin position="20"/>
        <end position="36"/>
    </location>
</feature>
<name>A0ABS3JTD8_9BACT</name>
<gene>
    <name evidence="2" type="ORF">J2I46_26485</name>
</gene>
<protein>
    <recommendedName>
        <fullName evidence="4">PNPLA domain-containing protein</fullName>
    </recommendedName>
</protein>
<feature type="transmembrane region" description="Helical" evidence="1">
    <location>
        <begin position="294"/>
        <end position="312"/>
    </location>
</feature>
<dbReference type="RefSeq" id="WP_207332112.1">
    <property type="nucleotide sequence ID" value="NZ_JAFMYW010000010.1"/>
</dbReference>
<dbReference type="EMBL" id="JAFMYW010000010">
    <property type="protein sequence ID" value="MBO0952157.1"/>
    <property type="molecule type" value="Genomic_DNA"/>
</dbReference>
<dbReference type="Gene3D" id="3.40.1090.10">
    <property type="entry name" value="Cytosolic phospholipase A2 catalytic domain"/>
    <property type="match status" value="1"/>
</dbReference>
<feature type="transmembrane region" description="Helical" evidence="1">
    <location>
        <begin position="84"/>
        <end position="108"/>
    </location>
</feature>
<feature type="transmembrane region" description="Helical" evidence="1">
    <location>
        <begin position="450"/>
        <end position="473"/>
    </location>
</feature>
<evidence type="ECO:0000313" key="3">
    <source>
        <dbReference type="Proteomes" id="UP000664628"/>
    </source>
</evidence>
<evidence type="ECO:0000313" key="2">
    <source>
        <dbReference type="EMBL" id="MBO0952157.1"/>
    </source>
</evidence>
<feature type="transmembrane region" description="Helical" evidence="1">
    <location>
        <begin position="386"/>
        <end position="408"/>
    </location>
</feature>
<dbReference type="Proteomes" id="UP000664628">
    <property type="component" value="Unassembled WGS sequence"/>
</dbReference>
<dbReference type="SUPFAM" id="SSF52151">
    <property type="entry name" value="FabD/lysophospholipase-like"/>
    <property type="match status" value="1"/>
</dbReference>
<reference evidence="2 3" key="1">
    <citation type="submission" date="2021-03" db="EMBL/GenBank/DDBJ databases">
        <title>Fibrella sp. HMF5405 genome sequencing and assembly.</title>
        <authorList>
            <person name="Kang H."/>
            <person name="Kim H."/>
            <person name="Bae S."/>
            <person name="Joh K."/>
        </authorList>
    </citation>
    <scope>NUCLEOTIDE SEQUENCE [LARGE SCALE GENOMIC DNA]</scope>
    <source>
        <strain evidence="2 3">HMF5405</strain>
    </source>
</reference>
<accession>A0ABS3JTD8</accession>
<evidence type="ECO:0008006" key="4">
    <source>
        <dbReference type="Google" id="ProtNLM"/>
    </source>
</evidence>
<sequence length="977" mass="109014">MLILRARLALFVQQQAANRVFWLVLTGLTAALIGFVERQFNGGDLHSLAGQYVDTGVNPTILIRDWPAERSWLAWLDLTVDTLLFLPAYTLTLAIWCRYFSYHSLFVTNRFRPLLKLVMQCAGRWIRRLLVVAALADLLENVTMMGWLLAYPGPLAGGAILLLRLLKFIPAGAAVFFILLHPLGIMLSIREAFFRLIGIDRYNQADVRHRLMHHINRRRQTDLDIRNAVLRFKHDKAFTPPPPLSFGAYVSTLWKGFLNVQFVVYLLLAMFGVFQLDQFDELFYFLLTEQRGLWVVLFTLIALCLWSGMVYVSSKILLFIQPNFFEGVDPDKVDSTARALDKIGAELRLLRNTPLWLSHVPFLLLFLTLALNFGRLASVEQKTPDFAFKYVSILLALSVVYVLFAIVIHRIHYYSDKETRPERRWSFALFKPDSPASDYALLVDRAPYSILYGQGVLVILMLLFLPSATGLILSKGIGLYAIVMIWLTGLAYMGTLLYQFNQLPKYPVLVGLLLAVLAFSRFNDNSDIRQSPVKLNAKTGEPDTTARRPSVEAYYTHWLKTRHAFTDTSTLPVVVIATAGGGIRAAAWTTESLIALNKQIPGFDHHVLAISGVSGGGVGAATYVAVLGGQATVPVSQSLTSFPDSITAHLRSVVTEDLVSPAVASMLFRGGIHNFIPFPLHAIDRNRWLEDAWEQRLLTSTNIPNDGVRGQLTESFLSLWPDSTTLTTDSLNLPALLLNGAVAETGQKIVMSNLDLGNTSDRQNPFYDVADLFASTGHDVPYKTATFLCARFPFVTSGGKAKGVLPNITTDVRQTSYHIIDGGYAENTGIVTAVQLIKKLQRISESLSKPAAGRATLRRPVAYYLLFLPNYAASEAKGSVNTFRFLVEPVKGFLNTWDRNGVSLDQLIGRTLQGDRRALSFDYASLMLNTKKHRYPLGWYISPTAVGKMAGQAQVDVGRQLADSTSIFRQLKRQIHP</sequence>